<dbReference type="InterPro" id="IPR014555">
    <property type="entry name" value="RecF-like"/>
</dbReference>
<dbReference type="InterPro" id="IPR027417">
    <property type="entry name" value="P-loop_NTPase"/>
</dbReference>
<accession>A0A7H2SM66</accession>
<feature type="domain" description="ATPase AAA-type core" evidence="1">
    <location>
        <begin position="23"/>
        <end position="373"/>
    </location>
</feature>
<dbReference type="GO" id="GO:0016887">
    <property type="term" value="F:ATP hydrolysis activity"/>
    <property type="evidence" value="ECO:0007669"/>
    <property type="project" value="InterPro"/>
</dbReference>
<dbReference type="RefSeq" id="WP_151792590.1">
    <property type="nucleotide sequence ID" value="NZ_BKOK01000020.1"/>
</dbReference>
<sequence length="434" mass="49376">MLKQVKIENFKSVKKVDVKVGRFNVIIGENGAGKSNFLEALAVYSAIETGKFDHEFLWPRGIRFTEPKELLSLFDHDTKHFSIEISDTSSNQDHKASVDFSEDMVDLSDNKIELVSTSNNIKSNSKIKIDHESSIKIGLTDSMKKLLEDLNKSNQNIKNNDTNNSNDTALTIFKSLIDEMSESNKKELVENIAISLDIQKRPKYLDRFLVYSPENTALKNLVKDGQILPLGVNGEGLFKQIQRIKAERDLEARNNTVYKDSFSDIIDSASKFDWVESIDISDSTNPLDHKIRITDQYLVQELDQRSANEGFLFVLFYVTLFCSKNTPKIFAIDNIDASLNPKMCRVLIELLIKFAKKYDKQVFVTTHNPAILDGLNLYDEEQALFVVSRNSDGHTKLKRMNRDNLPKEILDSSEALRLSEAFIRGYLGGLPKNF</sequence>
<reference evidence="2 3" key="1">
    <citation type="submission" date="2020-09" db="EMBL/GenBank/DDBJ databases">
        <authorList>
            <person name="Chen F.-J."/>
            <person name="Lee Y.-T."/>
        </authorList>
    </citation>
    <scope>NUCLEOTIDE SEQUENCE [LARGE SCALE GENOMIC DNA]</scope>
    <source>
        <strain evidence="2 3">AS42</strain>
    </source>
</reference>
<dbReference type="Gene3D" id="3.40.50.300">
    <property type="entry name" value="P-loop containing nucleotide triphosphate hydrolases"/>
    <property type="match status" value="1"/>
</dbReference>
<organism evidence="2 3">
    <name type="scientific">Acinetobacter seifertii</name>
    <dbReference type="NCBI Taxonomy" id="1530123"/>
    <lineage>
        <taxon>Bacteria</taxon>
        <taxon>Pseudomonadati</taxon>
        <taxon>Pseudomonadota</taxon>
        <taxon>Gammaproteobacteria</taxon>
        <taxon>Moraxellales</taxon>
        <taxon>Moraxellaceae</taxon>
        <taxon>Acinetobacter</taxon>
        <taxon>Acinetobacter calcoaceticus/baumannii complex</taxon>
    </lineage>
</organism>
<evidence type="ECO:0000313" key="2">
    <source>
        <dbReference type="EMBL" id="QOD72714.1"/>
    </source>
</evidence>
<dbReference type="GO" id="GO:0005524">
    <property type="term" value="F:ATP binding"/>
    <property type="evidence" value="ECO:0007669"/>
    <property type="project" value="InterPro"/>
</dbReference>
<name>A0A7H2SM66_9GAMM</name>
<dbReference type="PANTHER" id="PTHR43581">
    <property type="entry name" value="ATP/GTP PHOSPHATASE"/>
    <property type="match status" value="1"/>
</dbReference>
<dbReference type="AlphaFoldDB" id="A0A7H2SM66"/>
<dbReference type="PANTHER" id="PTHR43581:SF4">
    <property type="entry name" value="ATP_GTP PHOSPHATASE"/>
    <property type="match status" value="1"/>
</dbReference>
<proteinExistence type="predicted"/>
<dbReference type="Pfam" id="PF13304">
    <property type="entry name" value="AAA_21"/>
    <property type="match status" value="1"/>
</dbReference>
<protein>
    <submittedName>
        <fullName evidence="2">AAA family ATPase</fullName>
    </submittedName>
</protein>
<evidence type="ECO:0000259" key="1">
    <source>
        <dbReference type="Pfam" id="PF13304"/>
    </source>
</evidence>
<dbReference type="EMBL" id="CP061828">
    <property type="protein sequence ID" value="QOD72714.1"/>
    <property type="molecule type" value="Genomic_DNA"/>
</dbReference>
<gene>
    <name evidence="2" type="ORF">IC779_16940</name>
</gene>
<dbReference type="InterPro" id="IPR003959">
    <property type="entry name" value="ATPase_AAA_core"/>
</dbReference>
<reference evidence="3" key="2">
    <citation type="submission" date="2020-10" db="EMBL/GenBank/DDBJ databases">
        <title>Clinical and molecular characterization of Acinetobacter seifertii in Taiwan.</title>
        <authorList>
            <person name="Li L.-H."/>
            <person name="Yang Y.-S."/>
            <person name="Sun J.-R."/>
            <person name="Huang T.-W."/>
            <person name="Huang W.-C."/>
            <person name="Wang Y.-C."/>
            <person name="Kuo T.-H."/>
            <person name="Kuo S.-C."/>
            <person name="Chen T.-L."/>
        </authorList>
    </citation>
    <scope>NUCLEOTIDE SEQUENCE [LARGE SCALE GENOMIC DNA]</scope>
    <source>
        <strain evidence="3">AS42</strain>
    </source>
</reference>
<evidence type="ECO:0000313" key="3">
    <source>
        <dbReference type="Proteomes" id="UP000516672"/>
    </source>
</evidence>
<dbReference type="InterPro" id="IPR051396">
    <property type="entry name" value="Bact_Antivir_Def_Nuclease"/>
</dbReference>
<dbReference type="PIRSF" id="PIRSF029347">
    <property type="entry name" value="RecF"/>
    <property type="match status" value="1"/>
</dbReference>
<dbReference type="Proteomes" id="UP000516672">
    <property type="component" value="Chromosome"/>
</dbReference>
<dbReference type="SUPFAM" id="SSF52540">
    <property type="entry name" value="P-loop containing nucleoside triphosphate hydrolases"/>
    <property type="match status" value="1"/>
</dbReference>